<evidence type="ECO:0000256" key="2">
    <source>
        <dbReference type="ARBA" id="ARBA00022692"/>
    </source>
</evidence>
<evidence type="ECO:0000313" key="7">
    <source>
        <dbReference type="EnsemblMetazoa" id="XP_022671341"/>
    </source>
</evidence>
<feature type="transmembrane region" description="Helical" evidence="5">
    <location>
        <begin position="465"/>
        <end position="484"/>
    </location>
</feature>
<feature type="transmembrane region" description="Helical" evidence="5">
    <location>
        <begin position="496"/>
        <end position="516"/>
    </location>
</feature>
<sequence length="531" mass="59320">MDKTAEKSCRKDEVKGNDGLSLDTLFGVFSTWHIPLITFAVIRGLPSAMMLMAVVFAAPAEQNFRCNTLPGWMANEDQCTVRKVDSVIDTHDHNISTTDNSSMTERSDMVICTAWSFDHSVYKGTTLVDEWDLVCGRRWIASLSQSLYMFGLIFSTTIFSHVADWYGRKRACVISLVCSLLMGVLLACSPSMAVYNILRFFSAVSSSGYYDAATILLVESVSANQRYVVTLTAGLGWTVGMILLPVVSYLVPNWRVQQLVIAAPFVLLLGLTFFIDESPRWLLETGRLTQAHRTLIKVLRSRQKNRFSVTDDITVDDINNFIDDIKTRNAMIPHKSKGTIVKLFGEQFWRSTVVFCYSKMVVYVLWYHLTVSSVTVGLNPFLSFALTSLCELPNRVLDTIVVRTTPRRIAAASAFTITAGAMSVYYIFSNGFWFARFASLVICRLCMDVHGSVQRVHLAELYPSGLRSLIAGFVYTCANLAGLLSPFIDYLGQATYQWVPSVMIVLLCLIGSLAALSVKETFDRDLHEESS</sequence>
<dbReference type="Pfam" id="PF00083">
    <property type="entry name" value="Sugar_tr"/>
    <property type="match status" value="1"/>
</dbReference>
<reference evidence="7" key="1">
    <citation type="submission" date="2021-01" db="UniProtKB">
        <authorList>
            <consortium name="EnsemblMetazoa"/>
        </authorList>
    </citation>
    <scope>IDENTIFICATION</scope>
</reference>
<dbReference type="PANTHER" id="PTHR24064">
    <property type="entry name" value="SOLUTE CARRIER FAMILY 22 MEMBER"/>
    <property type="match status" value="1"/>
</dbReference>
<dbReference type="OrthoDB" id="6510579at2759"/>
<dbReference type="EnsemblMetazoa" id="XM_022815606">
    <property type="protein sequence ID" value="XP_022671341"/>
    <property type="gene ID" value="LOC111254602"/>
</dbReference>
<dbReference type="GO" id="GO:0016020">
    <property type="term" value="C:membrane"/>
    <property type="evidence" value="ECO:0007669"/>
    <property type="project" value="UniProtKB-SubCell"/>
</dbReference>
<dbReference type="KEGG" id="vde:111254602"/>
<name>A0A7M7KVR7_VARDE</name>
<dbReference type="GO" id="GO:0022857">
    <property type="term" value="F:transmembrane transporter activity"/>
    <property type="evidence" value="ECO:0007669"/>
    <property type="project" value="InterPro"/>
</dbReference>
<feature type="transmembrane region" description="Helical" evidence="5">
    <location>
        <begin position="409"/>
        <end position="428"/>
    </location>
</feature>
<keyword evidence="3 5" id="KW-1133">Transmembrane helix</keyword>
<accession>A0A7M7KVR7</accession>
<dbReference type="SUPFAM" id="SSF103473">
    <property type="entry name" value="MFS general substrate transporter"/>
    <property type="match status" value="1"/>
</dbReference>
<feature type="transmembrane region" description="Helical" evidence="5">
    <location>
        <begin position="227"/>
        <end position="250"/>
    </location>
</feature>
<dbReference type="InterPro" id="IPR005828">
    <property type="entry name" value="MFS_sugar_transport-like"/>
</dbReference>
<dbReference type="Proteomes" id="UP000594260">
    <property type="component" value="Unplaced"/>
</dbReference>
<evidence type="ECO:0000256" key="1">
    <source>
        <dbReference type="ARBA" id="ARBA00004141"/>
    </source>
</evidence>
<comment type="subcellular location">
    <subcellularLocation>
        <location evidence="1">Membrane</location>
        <topology evidence="1">Multi-pass membrane protein</topology>
    </subcellularLocation>
</comment>
<dbReference type="PROSITE" id="PS50850">
    <property type="entry name" value="MFS"/>
    <property type="match status" value="1"/>
</dbReference>
<evidence type="ECO:0000256" key="3">
    <source>
        <dbReference type="ARBA" id="ARBA00022989"/>
    </source>
</evidence>
<feature type="transmembrane region" description="Helical" evidence="5">
    <location>
        <begin position="20"/>
        <end position="42"/>
    </location>
</feature>
<dbReference type="GeneID" id="111254602"/>
<feature type="transmembrane region" description="Helical" evidence="5">
    <location>
        <begin position="173"/>
        <end position="198"/>
    </location>
</feature>
<proteinExistence type="predicted"/>
<evidence type="ECO:0000259" key="6">
    <source>
        <dbReference type="PROSITE" id="PS50850"/>
    </source>
</evidence>
<evidence type="ECO:0000313" key="8">
    <source>
        <dbReference type="Proteomes" id="UP000594260"/>
    </source>
</evidence>
<feature type="transmembrane region" description="Helical" evidence="5">
    <location>
        <begin position="256"/>
        <end position="275"/>
    </location>
</feature>
<dbReference type="InterPro" id="IPR020846">
    <property type="entry name" value="MFS_dom"/>
</dbReference>
<dbReference type="InterPro" id="IPR036259">
    <property type="entry name" value="MFS_trans_sf"/>
</dbReference>
<dbReference type="InParanoid" id="A0A7M7KVR7"/>
<protein>
    <recommendedName>
        <fullName evidence="6">Major facilitator superfamily (MFS) profile domain-containing protein</fullName>
    </recommendedName>
</protein>
<evidence type="ECO:0000256" key="5">
    <source>
        <dbReference type="SAM" id="Phobius"/>
    </source>
</evidence>
<dbReference type="Gene3D" id="1.20.1250.20">
    <property type="entry name" value="MFS general substrate transporter like domains"/>
    <property type="match status" value="1"/>
</dbReference>
<keyword evidence="4 5" id="KW-0472">Membrane</keyword>
<feature type="domain" description="Major facilitator superfamily (MFS) profile" evidence="6">
    <location>
        <begin position="78"/>
        <end position="523"/>
    </location>
</feature>
<organism evidence="7 8">
    <name type="scientific">Varroa destructor</name>
    <name type="common">Honeybee mite</name>
    <dbReference type="NCBI Taxonomy" id="109461"/>
    <lineage>
        <taxon>Eukaryota</taxon>
        <taxon>Metazoa</taxon>
        <taxon>Ecdysozoa</taxon>
        <taxon>Arthropoda</taxon>
        <taxon>Chelicerata</taxon>
        <taxon>Arachnida</taxon>
        <taxon>Acari</taxon>
        <taxon>Parasitiformes</taxon>
        <taxon>Mesostigmata</taxon>
        <taxon>Gamasina</taxon>
        <taxon>Dermanyssoidea</taxon>
        <taxon>Varroidae</taxon>
        <taxon>Varroa</taxon>
    </lineage>
</organism>
<feature type="transmembrane region" description="Helical" evidence="5">
    <location>
        <begin position="147"/>
        <end position="167"/>
    </location>
</feature>
<keyword evidence="8" id="KW-1185">Reference proteome</keyword>
<dbReference type="RefSeq" id="XP_022671341.1">
    <property type="nucleotide sequence ID" value="XM_022815606.1"/>
</dbReference>
<evidence type="ECO:0000256" key="4">
    <source>
        <dbReference type="ARBA" id="ARBA00023136"/>
    </source>
</evidence>
<keyword evidence="2 5" id="KW-0812">Transmembrane</keyword>
<dbReference type="AlphaFoldDB" id="A0A7M7KVR7"/>